<feature type="compositionally biased region" description="Pro residues" evidence="1">
    <location>
        <begin position="85"/>
        <end position="97"/>
    </location>
</feature>
<evidence type="ECO:0008006" key="4">
    <source>
        <dbReference type="Google" id="ProtNLM"/>
    </source>
</evidence>
<dbReference type="Proteomes" id="UP001598130">
    <property type="component" value="Unassembled WGS sequence"/>
</dbReference>
<organism evidence="2 3">
    <name type="scientific">Phenylobacterium ferrooxidans</name>
    <dbReference type="NCBI Taxonomy" id="2982689"/>
    <lineage>
        <taxon>Bacteria</taxon>
        <taxon>Pseudomonadati</taxon>
        <taxon>Pseudomonadota</taxon>
        <taxon>Alphaproteobacteria</taxon>
        <taxon>Caulobacterales</taxon>
        <taxon>Caulobacteraceae</taxon>
        <taxon>Phenylobacterium</taxon>
    </lineage>
</organism>
<name>A0ABW6CN45_9CAUL</name>
<feature type="region of interest" description="Disordered" evidence="1">
    <location>
        <begin position="1"/>
        <end position="31"/>
    </location>
</feature>
<gene>
    <name evidence="2" type="ORF">OCL97_05035</name>
</gene>
<protein>
    <recommendedName>
        <fullName evidence="4">Mu-like prophage FluMu N-terminal domain-containing protein</fullName>
    </recommendedName>
</protein>
<proteinExistence type="predicted"/>
<evidence type="ECO:0000256" key="1">
    <source>
        <dbReference type="SAM" id="MobiDB-lite"/>
    </source>
</evidence>
<dbReference type="RefSeq" id="WP_377368153.1">
    <property type="nucleotide sequence ID" value="NZ_JAOTJD010000006.1"/>
</dbReference>
<accession>A0ABW6CN45</accession>
<reference evidence="2 3" key="1">
    <citation type="submission" date="2022-09" db="EMBL/GenBank/DDBJ databases">
        <title>New species of Phenylobacterium.</title>
        <authorList>
            <person name="Mieszkin S."/>
        </authorList>
    </citation>
    <scope>NUCLEOTIDE SEQUENCE [LARGE SCALE GENOMIC DNA]</scope>
    <source>
        <strain evidence="2 3">HK31-G</strain>
    </source>
</reference>
<dbReference type="EMBL" id="JAOTJD010000006">
    <property type="protein sequence ID" value="MFD3263332.1"/>
    <property type="molecule type" value="Genomic_DNA"/>
</dbReference>
<evidence type="ECO:0000313" key="2">
    <source>
        <dbReference type="EMBL" id="MFD3263332.1"/>
    </source>
</evidence>
<evidence type="ECO:0000313" key="3">
    <source>
        <dbReference type="Proteomes" id="UP001598130"/>
    </source>
</evidence>
<sequence length="115" mass="11856">MKKPKIRGLAAERLATPEDPGSYVRAPNGVLERTDTPQVLVDGPSEAAPAPVLPEASRRAIVEALQGVGAEVPDHLADPSEPTMGEPPTPPTPPVPPGELFTQPPVSAGGQTEEG</sequence>
<comment type="caution">
    <text evidence="2">The sequence shown here is derived from an EMBL/GenBank/DDBJ whole genome shotgun (WGS) entry which is preliminary data.</text>
</comment>
<keyword evidence="3" id="KW-1185">Reference proteome</keyword>
<feature type="region of interest" description="Disordered" evidence="1">
    <location>
        <begin position="70"/>
        <end position="115"/>
    </location>
</feature>